<accession>E1QLC4</accession>
<name>E1QLC4_DESB2</name>
<keyword evidence="1" id="KW-0812">Transmembrane</keyword>
<feature type="transmembrane region" description="Helical" evidence="1">
    <location>
        <begin position="40"/>
        <end position="63"/>
    </location>
</feature>
<dbReference type="EMBL" id="CP002085">
    <property type="protein sequence ID" value="ADK86359.1"/>
    <property type="molecule type" value="Genomic_DNA"/>
</dbReference>
<feature type="transmembrane region" description="Helical" evidence="1">
    <location>
        <begin position="69"/>
        <end position="88"/>
    </location>
</feature>
<dbReference type="AlphaFoldDB" id="E1QLC4"/>
<dbReference type="STRING" id="644282.Deba_3006"/>
<evidence type="ECO:0000313" key="2">
    <source>
        <dbReference type="EMBL" id="ADK86359.1"/>
    </source>
</evidence>
<dbReference type="HOGENOM" id="CLU_146584_0_0_7"/>
<keyword evidence="1" id="KW-0472">Membrane</keyword>
<evidence type="ECO:0000256" key="1">
    <source>
        <dbReference type="SAM" id="Phobius"/>
    </source>
</evidence>
<keyword evidence="1" id="KW-1133">Transmembrane helix</keyword>
<gene>
    <name evidence="2" type="ordered locus">Deba_3006</name>
</gene>
<dbReference type="KEGG" id="dbr:Deba_3006"/>
<dbReference type="eggNOG" id="ENOG503335A">
    <property type="taxonomic scope" value="Bacteria"/>
</dbReference>
<dbReference type="RefSeq" id="WP_013259796.1">
    <property type="nucleotide sequence ID" value="NC_014365.1"/>
</dbReference>
<dbReference type="Proteomes" id="UP000009047">
    <property type="component" value="Chromosome"/>
</dbReference>
<proteinExistence type="predicted"/>
<protein>
    <submittedName>
        <fullName evidence="2">Uncharacterized protein</fullName>
    </submittedName>
</protein>
<sequence>MAMESDQPPCVNAPADQLIINEAQLLLAEKRTSLATLRTGIAVLALPLTLASFLIVLSSRVVFDGATYLLWPVLTLCAALVALGAYLIGRALSRLQRADRLLQRLKRDHAFIGQYMA</sequence>
<evidence type="ECO:0000313" key="3">
    <source>
        <dbReference type="Proteomes" id="UP000009047"/>
    </source>
</evidence>
<keyword evidence="3" id="KW-1185">Reference proteome</keyword>
<reference evidence="2 3" key="1">
    <citation type="journal article" date="2010" name="Stand. Genomic Sci.">
        <title>Complete genome sequence of Desulfarculus baarsii type strain (2st14).</title>
        <authorList>
            <person name="Sun H."/>
            <person name="Spring S."/>
            <person name="Lapidus A."/>
            <person name="Davenport K."/>
            <person name="Del Rio T.G."/>
            <person name="Tice H."/>
            <person name="Nolan M."/>
            <person name="Copeland A."/>
            <person name="Cheng J.F."/>
            <person name="Lucas S."/>
            <person name="Tapia R."/>
            <person name="Goodwin L."/>
            <person name="Pitluck S."/>
            <person name="Ivanova N."/>
            <person name="Pagani I."/>
            <person name="Mavromatis K."/>
            <person name="Ovchinnikova G."/>
            <person name="Pati A."/>
            <person name="Chen A."/>
            <person name="Palaniappan K."/>
            <person name="Hauser L."/>
            <person name="Chang Y.J."/>
            <person name="Jeffries C.D."/>
            <person name="Detter J.C."/>
            <person name="Han C."/>
            <person name="Rohde M."/>
            <person name="Brambilla E."/>
            <person name="Goker M."/>
            <person name="Woyke T."/>
            <person name="Bristow J."/>
            <person name="Eisen J.A."/>
            <person name="Markowitz V."/>
            <person name="Hugenholtz P."/>
            <person name="Kyrpides N.C."/>
            <person name="Klenk H.P."/>
            <person name="Land M."/>
        </authorList>
    </citation>
    <scope>NUCLEOTIDE SEQUENCE [LARGE SCALE GENOMIC DNA]</scope>
    <source>
        <strain evidence="3">ATCC 33931 / DSM 2075 / LMG 7858 / VKM B-1802 / 2st14</strain>
    </source>
</reference>
<organism evidence="2 3">
    <name type="scientific">Desulfarculus baarsii (strain ATCC 33931 / DSM 2075 / LMG 7858 / VKM B-1802 / 2st14)</name>
    <dbReference type="NCBI Taxonomy" id="644282"/>
    <lineage>
        <taxon>Bacteria</taxon>
        <taxon>Pseudomonadati</taxon>
        <taxon>Thermodesulfobacteriota</taxon>
        <taxon>Desulfarculia</taxon>
        <taxon>Desulfarculales</taxon>
        <taxon>Desulfarculaceae</taxon>
        <taxon>Desulfarculus</taxon>
    </lineage>
</organism>